<dbReference type="GO" id="GO:0005524">
    <property type="term" value="F:ATP binding"/>
    <property type="evidence" value="ECO:0007669"/>
    <property type="project" value="InterPro"/>
</dbReference>
<dbReference type="InterPro" id="IPR027417">
    <property type="entry name" value="P-loop_NTPase"/>
</dbReference>
<proteinExistence type="inferred from homology"/>
<dbReference type="SUPFAM" id="SSF52540">
    <property type="entry name" value="P-loop containing nucleoside triphosphate hydrolases"/>
    <property type="match status" value="1"/>
</dbReference>
<accession>G0TYA2</accession>
<dbReference type="SMART" id="SM00382">
    <property type="entry name" value="AAA"/>
    <property type="match status" value="1"/>
</dbReference>
<evidence type="ECO:0000256" key="1">
    <source>
        <dbReference type="ARBA" id="ARBA00007448"/>
    </source>
</evidence>
<gene>
    <name evidence="3" type="ORF">TVY486_0702810</name>
</gene>
<evidence type="ECO:0000259" key="2">
    <source>
        <dbReference type="SMART" id="SM00382"/>
    </source>
</evidence>
<dbReference type="Gene3D" id="3.40.50.300">
    <property type="entry name" value="P-loop containing nucleotide triphosphate hydrolases"/>
    <property type="match status" value="1"/>
</dbReference>
<protein>
    <recommendedName>
        <fullName evidence="2">AAA+ ATPase domain-containing protein</fullName>
    </recommendedName>
</protein>
<name>G0TYA2_TRYVY</name>
<evidence type="ECO:0000313" key="3">
    <source>
        <dbReference type="EMBL" id="CCC48947.1"/>
    </source>
</evidence>
<dbReference type="AlphaFoldDB" id="G0TYA2"/>
<comment type="similarity">
    <text evidence="1">Belongs to the AAA ATPase family. BCS1 subfamily.</text>
</comment>
<dbReference type="InterPro" id="IPR003959">
    <property type="entry name" value="ATPase_AAA_core"/>
</dbReference>
<sequence length="673" mass="75531">MFSSLFYFLFPSYFSSFFLSVVLLLLLSSLNALSPEFFRFFCFFPLYRRPSFVERRISIRLSTFVTTAISNRNALLQNAILLYLHDCCWLKPLPSSLWCNISSVFLMLDPLRSSWEESYDSPFRVVDDEEDALYSQFQGSNWCSMRKLRRCFVIRVPTGGFWVPATHDGVEITYDLTRESVGGEECVLRSISLRIKHGPNAGRRIENFVQSALDYYIDSLPDVMNNGRVFLELQPPSPSRDRGAPLLFKRYPLCGGKTFETLFFPEKRMVLKLLDDFMHKKGRFAIEGFPHKLGFLLYGPAGTGKTSFVKALAAYTRRHIVSVRLEFVQTNHAICDVFLNPVFHCIGESEPTPFEVEDIIFLLDDVDASSPLVRTRLPGESAVRRRRAAVLNAHEVCPDTGDVCNSQVNSDCGVGVRDVCDSAANVPLMCGKDEEGSSQTSSMRLNHVSIINNLLSDSLNLHLKGGTSDAGREYGYGKALLRCLQPTDKLNLSGLLNVLDGAVDTPGRIVVMITNNPELLDPALVRPGRFSTRLRMDYVRLPALLEMVGLHFGTIRRSTEESGISDDLKGSRYVSASESHGERQSERSVAGFHWEADTGDVSSALPKLSDADVAKVRNVVSLLNDQRERKFGERMEQLRISPAEVEVMCAVSNSLDEFLEELSSRFSLNDGED</sequence>
<feature type="domain" description="AAA+ ATPase" evidence="2">
    <location>
        <begin position="291"/>
        <end position="540"/>
    </location>
</feature>
<reference evidence="3" key="1">
    <citation type="journal article" date="2012" name="Proc. Natl. Acad. Sci. U.S.A.">
        <title>Antigenic diversity is generated by distinct evolutionary mechanisms in African trypanosome species.</title>
        <authorList>
            <person name="Jackson A.P."/>
            <person name="Berry A."/>
            <person name="Aslett M."/>
            <person name="Allison H.C."/>
            <person name="Burton P."/>
            <person name="Vavrova-Anderson J."/>
            <person name="Brown R."/>
            <person name="Browne H."/>
            <person name="Corton N."/>
            <person name="Hauser H."/>
            <person name="Gamble J."/>
            <person name="Gilderthorp R."/>
            <person name="Marcello L."/>
            <person name="McQuillan J."/>
            <person name="Otto T.D."/>
            <person name="Quail M.A."/>
            <person name="Sanders M.J."/>
            <person name="van Tonder A."/>
            <person name="Ginger M.L."/>
            <person name="Field M.C."/>
            <person name="Barry J.D."/>
            <person name="Hertz-Fowler C."/>
            <person name="Berriman M."/>
        </authorList>
    </citation>
    <scope>NUCLEOTIDE SEQUENCE</scope>
    <source>
        <strain evidence="3">Y486</strain>
    </source>
</reference>
<dbReference type="GO" id="GO:0016887">
    <property type="term" value="F:ATP hydrolysis activity"/>
    <property type="evidence" value="ECO:0007669"/>
    <property type="project" value="InterPro"/>
</dbReference>
<dbReference type="PANTHER" id="PTHR23070">
    <property type="entry name" value="BCS1 AAA-TYPE ATPASE"/>
    <property type="match status" value="1"/>
</dbReference>
<dbReference type="Pfam" id="PF00004">
    <property type="entry name" value="AAA"/>
    <property type="match status" value="2"/>
</dbReference>
<dbReference type="InterPro" id="IPR050747">
    <property type="entry name" value="Mitochondrial_chaperone_BCS1"/>
</dbReference>
<dbReference type="VEuPathDB" id="TriTrypDB:TvY486_0702810"/>
<dbReference type="InterPro" id="IPR003593">
    <property type="entry name" value="AAA+_ATPase"/>
</dbReference>
<organism evidence="3">
    <name type="scientific">Trypanosoma vivax (strain Y486)</name>
    <dbReference type="NCBI Taxonomy" id="1055687"/>
    <lineage>
        <taxon>Eukaryota</taxon>
        <taxon>Discoba</taxon>
        <taxon>Euglenozoa</taxon>
        <taxon>Kinetoplastea</taxon>
        <taxon>Metakinetoplastina</taxon>
        <taxon>Trypanosomatida</taxon>
        <taxon>Trypanosomatidae</taxon>
        <taxon>Trypanosoma</taxon>
        <taxon>Duttonella</taxon>
    </lineage>
</organism>
<dbReference type="EMBL" id="HE573023">
    <property type="protein sequence ID" value="CCC48947.1"/>
    <property type="molecule type" value="Genomic_DNA"/>
</dbReference>